<protein>
    <submittedName>
        <fullName evidence="2">Uncharacterized protein N614R</fullName>
    </submittedName>
</protein>
<dbReference type="EMBL" id="DQ890022">
    <property type="protein sequence ID" value="ABT15899.1"/>
    <property type="molecule type" value="Genomic_DNA"/>
</dbReference>
<evidence type="ECO:0000313" key="3">
    <source>
        <dbReference type="Proteomes" id="UP000204095"/>
    </source>
</evidence>
<accession>A7J7W8</accession>
<proteinExistence type="predicted"/>
<name>A7J7W8_PBCVF</name>
<organism evidence="2 3">
    <name type="scientific">Paramecium bursaria Chlorella virus FR483</name>
    <name type="common">PBCV-FR483</name>
    <dbReference type="NCBI Taxonomy" id="399781"/>
    <lineage>
        <taxon>Viruses</taxon>
        <taxon>Varidnaviria</taxon>
        <taxon>Bamfordvirae</taxon>
        <taxon>Nucleocytoviricota</taxon>
        <taxon>Megaviricetes</taxon>
        <taxon>Algavirales</taxon>
        <taxon>Phycodnaviridae</taxon>
        <taxon>Chlorovirus</taxon>
        <taxon>Chlorovirus conductrix</taxon>
        <taxon>Paramecium bursaria Chlorella virus A1</taxon>
    </lineage>
</organism>
<gene>
    <name evidence="2" type="primary">N614R</name>
    <name evidence="2" type="ORF">FR483_N614R</name>
</gene>
<dbReference type="RefSeq" id="YP_001426246.1">
    <property type="nucleotide sequence ID" value="NC_008603.1"/>
</dbReference>
<keyword evidence="1" id="KW-0804">Transcription</keyword>
<dbReference type="Proteomes" id="UP000204095">
    <property type="component" value="Segment"/>
</dbReference>
<dbReference type="OrthoDB" id="8889at10239"/>
<evidence type="ECO:0000313" key="2">
    <source>
        <dbReference type="EMBL" id="ABT15899.1"/>
    </source>
</evidence>
<evidence type="ECO:0000256" key="1">
    <source>
        <dbReference type="ARBA" id="ARBA00023163"/>
    </source>
</evidence>
<dbReference type="KEGG" id="vg:5364545"/>
<dbReference type="Pfam" id="PF04947">
    <property type="entry name" value="Pox_VLTF3"/>
    <property type="match status" value="1"/>
</dbReference>
<reference evidence="2 3" key="1">
    <citation type="journal article" date="2007" name="Virology">
        <title>Sequence and annotation of the 314-kb MT325 and the 321-kb FR483 viruses that infect Chlorella Pbi.</title>
        <authorList>
            <person name="Fitzgerald L.A."/>
            <person name="Graves M.V."/>
            <person name="Li X."/>
            <person name="Feldblyum T."/>
            <person name="Hartigan J."/>
            <person name="Van Etten J.L."/>
        </authorList>
    </citation>
    <scope>NUCLEOTIDE SEQUENCE [LARGE SCALE GENOMIC DNA]</scope>
    <source>
        <strain evidence="2 3">FR483</strain>
    </source>
</reference>
<dbReference type="GO" id="GO:0046782">
    <property type="term" value="P:regulation of viral transcription"/>
    <property type="evidence" value="ECO:0007669"/>
    <property type="project" value="InterPro"/>
</dbReference>
<dbReference type="GeneID" id="5364545"/>
<dbReference type="InterPro" id="IPR007031">
    <property type="entry name" value="Poxvirus_VLTF3"/>
</dbReference>
<organismHost>
    <name type="scientific">Paramecium bursaria</name>
    <dbReference type="NCBI Taxonomy" id="74790"/>
</organismHost>
<sequence>MASIDVSKENFLLNSFLRNSLNKYISCKLMYNNTPLPRYPDKADKELIRLKYETKKYKTKKEKRVEQVSEFSTFNEAVEKNIELFEKRKQKNPKKSEEIEQEKIDYLLNSIPYIKEMMYDTKKEIQEETKVAENKMFQVTSVKENNTIFKKYLYNVEKVKNQETLDAMTERETMDEIYRCSCGGDLHEIVNSTQSDMVCSKCGKTSKYIESYTFSEQNNSMAYKRSNHLIECLNALQAKEGTHVPDEVIEAVRSEFKKHRISCTSDIKPTKVKQFLKKLGYSNYYDNIYSITHAITGMPTLKLSQSLEKKFRDMFTEIQAPFEKHKPPHRKNFLSYNYVLYKFSELLGEDSLLPYFPLLKCRQNLHAQDQIWKAICGELRWEYIKTV</sequence>